<dbReference type="Proteomes" id="UP000822476">
    <property type="component" value="Unassembled WGS sequence"/>
</dbReference>
<feature type="transmembrane region" description="Helical" evidence="1">
    <location>
        <begin position="16"/>
        <end position="34"/>
    </location>
</feature>
<sequence length="69" mass="7630">QAIHLAIFVPGQQSKLALCLAGLTCFLYTPHFLGSILIHEGQRAESLFFIADWFSIVGIDFVLSCWTSS</sequence>
<comment type="caution">
    <text evidence="2">The sequence shown here is derived from an EMBL/GenBank/DDBJ whole genome shotgun (WGS) entry which is preliminary data.</text>
</comment>
<dbReference type="EMBL" id="JTDE01011043">
    <property type="protein sequence ID" value="KAF7234230.1"/>
    <property type="molecule type" value="Genomic_DNA"/>
</dbReference>
<organism evidence="2 3">
    <name type="scientific">Paragonimus skrjabini miyazakii</name>
    <dbReference type="NCBI Taxonomy" id="59628"/>
    <lineage>
        <taxon>Eukaryota</taxon>
        <taxon>Metazoa</taxon>
        <taxon>Spiralia</taxon>
        <taxon>Lophotrochozoa</taxon>
        <taxon>Platyhelminthes</taxon>
        <taxon>Trematoda</taxon>
        <taxon>Digenea</taxon>
        <taxon>Plagiorchiida</taxon>
        <taxon>Troglotremata</taxon>
        <taxon>Troglotrematidae</taxon>
        <taxon>Paragonimus</taxon>
    </lineage>
</organism>
<evidence type="ECO:0000313" key="3">
    <source>
        <dbReference type="Proteomes" id="UP000822476"/>
    </source>
</evidence>
<feature type="non-terminal residue" evidence="2">
    <location>
        <position position="1"/>
    </location>
</feature>
<protein>
    <submittedName>
        <fullName evidence="2">Uncharacterized protein</fullName>
    </submittedName>
</protein>
<keyword evidence="3" id="KW-1185">Reference proteome</keyword>
<evidence type="ECO:0000313" key="2">
    <source>
        <dbReference type="EMBL" id="KAF7234230.1"/>
    </source>
</evidence>
<keyword evidence="1" id="KW-0472">Membrane</keyword>
<dbReference type="AlphaFoldDB" id="A0A8S9YHV9"/>
<gene>
    <name evidence="2" type="ORF">EG68_12259</name>
</gene>
<evidence type="ECO:0000256" key="1">
    <source>
        <dbReference type="SAM" id="Phobius"/>
    </source>
</evidence>
<keyword evidence="1" id="KW-1133">Transmembrane helix</keyword>
<keyword evidence="1" id="KW-0812">Transmembrane</keyword>
<accession>A0A8S9YHV9</accession>
<proteinExistence type="predicted"/>
<name>A0A8S9YHV9_9TREM</name>
<feature type="transmembrane region" description="Helical" evidence="1">
    <location>
        <begin position="46"/>
        <end position="66"/>
    </location>
</feature>
<reference evidence="2" key="1">
    <citation type="submission" date="2019-07" db="EMBL/GenBank/DDBJ databases">
        <title>Annotation for the trematode Paragonimus miyazaki's.</title>
        <authorList>
            <person name="Choi Y.-J."/>
        </authorList>
    </citation>
    <scope>NUCLEOTIDE SEQUENCE</scope>
    <source>
        <strain evidence="2">Japan</strain>
    </source>
</reference>